<comment type="caution">
    <text evidence="4">The sequence shown here is derived from an EMBL/GenBank/DDBJ whole genome shotgun (WGS) entry which is preliminary data.</text>
</comment>
<dbReference type="PANTHER" id="PTHR43270:SF4">
    <property type="entry name" value="CARNOSINE DIPEPTIDASE 2, ISOFORM A"/>
    <property type="match status" value="1"/>
</dbReference>
<keyword evidence="3" id="KW-0378">Hydrolase</keyword>
<dbReference type="InterPro" id="IPR001261">
    <property type="entry name" value="ArgE/DapE_CS"/>
</dbReference>
<evidence type="ECO:0000313" key="5">
    <source>
        <dbReference type="Proteomes" id="UP000037510"/>
    </source>
</evidence>
<reference evidence="4 5" key="1">
    <citation type="journal article" date="2015" name="Genome Biol. Evol.">
        <title>The genome of winter moth (Operophtera brumata) provides a genomic perspective on sexual dimorphism and phenology.</title>
        <authorList>
            <person name="Derks M.F."/>
            <person name="Smit S."/>
            <person name="Salis L."/>
            <person name="Schijlen E."/>
            <person name="Bossers A."/>
            <person name="Mateman C."/>
            <person name="Pijl A.S."/>
            <person name="de Ridder D."/>
            <person name="Groenen M.A."/>
            <person name="Visser M.E."/>
            <person name="Megens H.J."/>
        </authorList>
    </citation>
    <scope>NUCLEOTIDE SEQUENCE [LARGE SCALE GENOMIC DNA]</scope>
    <source>
        <strain evidence="4">WM2013NL</strain>
        <tissue evidence="4">Head and thorax</tissue>
    </source>
</reference>
<protein>
    <submittedName>
        <fullName evidence="4">Glutamate carboxypeptidase</fullName>
    </submittedName>
</protein>
<evidence type="ECO:0000313" key="4">
    <source>
        <dbReference type="EMBL" id="KOB70277.1"/>
    </source>
</evidence>
<gene>
    <name evidence="4" type="ORF">OBRU01_15587</name>
</gene>
<dbReference type="SUPFAM" id="SSF53187">
    <property type="entry name" value="Zn-dependent exopeptidases"/>
    <property type="match status" value="1"/>
</dbReference>
<keyword evidence="4" id="KW-0121">Carboxypeptidase</keyword>
<dbReference type="InterPro" id="IPR002933">
    <property type="entry name" value="Peptidase_M20"/>
</dbReference>
<keyword evidence="5" id="KW-1185">Reference proteome</keyword>
<evidence type="ECO:0000256" key="1">
    <source>
        <dbReference type="ARBA" id="ARBA00022670"/>
    </source>
</evidence>
<keyword evidence="1" id="KW-0645">Protease</keyword>
<proteinExistence type="predicted"/>
<evidence type="ECO:0000256" key="3">
    <source>
        <dbReference type="ARBA" id="ARBA00022801"/>
    </source>
</evidence>
<dbReference type="Proteomes" id="UP000037510">
    <property type="component" value="Unassembled WGS sequence"/>
</dbReference>
<dbReference type="GO" id="GO:0046872">
    <property type="term" value="F:metal ion binding"/>
    <property type="evidence" value="ECO:0007669"/>
    <property type="project" value="UniProtKB-KW"/>
</dbReference>
<dbReference type="GO" id="GO:0006508">
    <property type="term" value="P:proteolysis"/>
    <property type="evidence" value="ECO:0007669"/>
    <property type="project" value="UniProtKB-KW"/>
</dbReference>
<organism evidence="4 5">
    <name type="scientific">Operophtera brumata</name>
    <name type="common">Winter moth</name>
    <name type="synonym">Phalaena brumata</name>
    <dbReference type="NCBI Taxonomy" id="104452"/>
    <lineage>
        <taxon>Eukaryota</taxon>
        <taxon>Metazoa</taxon>
        <taxon>Ecdysozoa</taxon>
        <taxon>Arthropoda</taxon>
        <taxon>Hexapoda</taxon>
        <taxon>Insecta</taxon>
        <taxon>Pterygota</taxon>
        <taxon>Neoptera</taxon>
        <taxon>Endopterygota</taxon>
        <taxon>Lepidoptera</taxon>
        <taxon>Glossata</taxon>
        <taxon>Ditrysia</taxon>
        <taxon>Geometroidea</taxon>
        <taxon>Geometridae</taxon>
        <taxon>Larentiinae</taxon>
        <taxon>Operophtera</taxon>
    </lineage>
</organism>
<name>A0A0L7L478_OPEBR</name>
<sequence length="409" mass="45837">MNRSLPLMITGAFRYCINCNTSRLAATTASTANNKYLNRPPHRRYSVTQIAAPSKMTLPEVFNYVDQNAKAYKELLKEAVAIPSVSCDVKYRDDCVRMVHWTREKLKEVGATTELREVGFQTIDGVQVKLPPVLVGVLGNDSHKKTICIYGHLDVQPALKSDGWATEPFELVERDGKLFGRGSTDDKGPVLGWLNAINAFKGVGAELPVNLKFVFECMEESGSEGLDALLLEHLKPEGFFKTVDYVCISDNYWLGTTKPSMSDLIYLLGQLVDKDGHILIPDMYKDGIGATRLAFNGDKEQILMHRWRYPIPNQTPEEVEELTIGYLNKKWAERGSPNKMKEASERNVLLLPMGAGDDMAHSQNEKLNVRNYIDGVSTHTTCCCCRWAPATTWRTRRTRSSTCATTSTE</sequence>
<dbReference type="STRING" id="104452.A0A0L7L478"/>
<accession>A0A0L7L478</accession>
<dbReference type="EMBL" id="JTDY01003038">
    <property type="protein sequence ID" value="KOB70277.1"/>
    <property type="molecule type" value="Genomic_DNA"/>
</dbReference>
<dbReference type="Gene3D" id="3.40.630.10">
    <property type="entry name" value="Zn peptidases"/>
    <property type="match status" value="1"/>
</dbReference>
<evidence type="ECO:0000256" key="2">
    <source>
        <dbReference type="ARBA" id="ARBA00022723"/>
    </source>
</evidence>
<dbReference type="AlphaFoldDB" id="A0A0L7L478"/>
<dbReference type="Pfam" id="PF01546">
    <property type="entry name" value="Peptidase_M20"/>
    <property type="match status" value="1"/>
</dbReference>
<keyword evidence="2" id="KW-0479">Metal-binding</keyword>
<dbReference type="PROSITE" id="PS00759">
    <property type="entry name" value="ARGE_DAPE_CPG2_2"/>
    <property type="match status" value="1"/>
</dbReference>
<dbReference type="PANTHER" id="PTHR43270">
    <property type="entry name" value="BETA-ALA-HIS DIPEPTIDASE"/>
    <property type="match status" value="1"/>
</dbReference>
<dbReference type="InterPro" id="IPR051458">
    <property type="entry name" value="Cyt/Met_Dipeptidase"/>
</dbReference>
<dbReference type="GO" id="GO:0004180">
    <property type="term" value="F:carboxypeptidase activity"/>
    <property type="evidence" value="ECO:0007669"/>
    <property type="project" value="UniProtKB-KW"/>
</dbReference>